<evidence type="ECO:0008006" key="3">
    <source>
        <dbReference type="Google" id="ProtNLM"/>
    </source>
</evidence>
<dbReference type="GeneID" id="38782796"/>
<reference evidence="1 2" key="1">
    <citation type="journal article" date="2018" name="Sci. Rep.">
        <title>Genome sequence of the cauliflower mushroom Sparassis crispa (Hanabiratake) and its association with beneficial usage.</title>
        <authorList>
            <person name="Kiyama R."/>
            <person name="Furutani Y."/>
            <person name="Kawaguchi K."/>
            <person name="Nakanishi T."/>
        </authorList>
    </citation>
    <scope>NUCLEOTIDE SEQUENCE [LARGE SCALE GENOMIC DNA]</scope>
</reference>
<comment type="caution">
    <text evidence="1">The sequence shown here is derived from an EMBL/GenBank/DDBJ whole genome shotgun (WGS) entry which is preliminary data.</text>
</comment>
<sequence>MVELPVIWLFHPMAEMFGMSTWQVPFPSWQIMVPQVALFFVFEDMFHFFAHQALHWGPLYKHIHNILHKYPSPFGARGRVRAPG</sequence>
<accession>A0A401GUL7</accession>
<organism evidence="1 2">
    <name type="scientific">Sparassis crispa</name>
    <dbReference type="NCBI Taxonomy" id="139825"/>
    <lineage>
        <taxon>Eukaryota</taxon>
        <taxon>Fungi</taxon>
        <taxon>Dikarya</taxon>
        <taxon>Basidiomycota</taxon>
        <taxon>Agaricomycotina</taxon>
        <taxon>Agaricomycetes</taxon>
        <taxon>Polyporales</taxon>
        <taxon>Sparassidaceae</taxon>
        <taxon>Sparassis</taxon>
    </lineage>
</organism>
<evidence type="ECO:0000313" key="2">
    <source>
        <dbReference type="Proteomes" id="UP000287166"/>
    </source>
</evidence>
<dbReference type="AlphaFoldDB" id="A0A401GUL7"/>
<protein>
    <recommendedName>
        <fullName evidence="3">Fatty acid hydroxylase domain-containing protein</fullName>
    </recommendedName>
</protein>
<dbReference type="STRING" id="139825.A0A401GUL7"/>
<gene>
    <name evidence="1" type="ORF">SCP_0804010</name>
</gene>
<dbReference type="EMBL" id="BFAD01000008">
    <property type="protein sequence ID" value="GBE85879.1"/>
    <property type="molecule type" value="Genomic_DNA"/>
</dbReference>
<keyword evidence="2" id="KW-1185">Reference proteome</keyword>
<dbReference type="OrthoDB" id="1658724at2759"/>
<dbReference type="RefSeq" id="XP_027616792.1">
    <property type="nucleotide sequence ID" value="XM_027760991.1"/>
</dbReference>
<evidence type="ECO:0000313" key="1">
    <source>
        <dbReference type="EMBL" id="GBE85879.1"/>
    </source>
</evidence>
<dbReference type="Proteomes" id="UP000287166">
    <property type="component" value="Unassembled WGS sequence"/>
</dbReference>
<dbReference type="InParanoid" id="A0A401GUL7"/>
<name>A0A401GUL7_9APHY</name>
<proteinExistence type="predicted"/>